<comment type="caution">
    <text evidence="4">The sequence shown here is derived from an EMBL/GenBank/DDBJ whole genome shotgun (WGS) entry which is preliminary data.</text>
</comment>
<keyword evidence="2" id="KW-0808">Transferase</keyword>
<dbReference type="InterPro" id="IPR002685">
    <property type="entry name" value="Glyco_trans_15"/>
</dbReference>
<evidence type="ECO:0000313" key="7">
    <source>
        <dbReference type="Proteomes" id="UP001152797"/>
    </source>
</evidence>
<dbReference type="AlphaFoldDB" id="A0A9P1BWM9"/>
<evidence type="ECO:0000256" key="2">
    <source>
        <dbReference type="ARBA" id="ARBA00022679"/>
    </source>
</evidence>
<reference evidence="5" key="2">
    <citation type="submission" date="2024-04" db="EMBL/GenBank/DDBJ databases">
        <authorList>
            <person name="Chen Y."/>
            <person name="Shah S."/>
            <person name="Dougan E. K."/>
            <person name="Thang M."/>
            <person name="Chan C."/>
        </authorList>
    </citation>
    <scope>NUCLEOTIDE SEQUENCE [LARGE SCALE GENOMIC DNA]</scope>
</reference>
<evidence type="ECO:0000256" key="1">
    <source>
        <dbReference type="ARBA" id="ARBA00007677"/>
    </source>
</evidence>
<reference evidence="4" key="1">
    <citation type="submission" date="2022-10" db="EMBL/GenBank/DDBJ databases">
        <authorList>
            <person name="Chen Y."/>
            <person name="Dougan E. K."/>
            <person name="Chan C."/>
            <person name="Rhodes N."/>
            <person name="Thang M."/>
        </authorList>
    </citation>
    <scope>NUCLEOTIDE SEQUENCE</scope>
</reference>
<dbReference type="GO" id="GO:0000032">
    <property type="term" value="P:cell wall mannoprotein biosynthetic process"/>
    <property type="evidence" value="ECO:0007669"/>
    <property type="project" value="TreeGrafter"/>
</dbReference>
<dbReference type="Gene3D" id="3.90.550.10">
    <property type="entry name" value="Spore Coat Polysaccharide Biosynthesis Protein SpsA, Chain A"/>
    <property type="match status" value="1"/>
</dbReference>
<name>A0A9P1BWM9_9DINO</name>
<comment type="similarity">
    <text evidence="1">Belongs to the glycosyltransferase 15 family.</text>
</comment>
<keyword evidence="3" id="KW-0732">Signal</keyword>
<dbReference type="GO" id="GO:0000026">
    <property type="term" value="F:alpha-1,2-mannosyltransferase activity"/>
    <property type="evidence" value="ECO:0007669"/>
    <property type="project" value="TreeGrafter"/>
</dbReference>
<protein>
    <submittedName>
        <fullName evidence="6">Hexosyltransferase</fullName>
    </submittedName>
</protein>
<organism evidence="4">
    <name type="scientific">Cladocopium goreaui</name>
    <dbReference type="NCBI Taxonomy" id="2562237"/>
    <lineage>
        <taxon>Eukaryota</taxon>
        <taxon>Sar</taxon>
        <taxon>Alveolata</taxon>
        <taxon>Dinophyceae</taxon>
        <taxon>Suessiales</taxon>
        <taxon>Symbiodiniaceae</taxon>
        <taxon>Cladocopium</taxon>
    </lineage>
</organism>
<dbReference type="OrthoDB" id="439943at2759"/>
<dbReference type="PANTHER" id="PTHR31121:SF6">
    <property type="entry name" value="ALPHA-1,2 MANNOSYLTRANSFERASE KTR1"/>
    <property type="match status" value="1"/>
</dbReference>
<evidence type="ECO:0000313" key="6">
    <source>
        <dbReference type="EMBL" id="CAL4768146.1"/>
    </source>
</evidence>
<sequence length="658" mass="74028">MLCSWLFLLFQPLRAQRQLLGRGLDSGLALTSCETSEDLQLWVDWSLRPPGRAQLLGVQVFSEVEEDVVLIAQLQRHGDLLTLKDVRQVALHEKSDSLQGLLGQRILYGSIDFAMDDKDLLGMIHSCHSRSPSSDPVQPEQRQALAFTLEGELQPGYQVQLSQSDWVMPLAWAFSFEVIEGTAAARAGGAIQILARVLKEAKCFNEDALLKNLRSLSACTWVRSYPTYILHTGKMEGADDQQLLSWMDGIRSTAGIDLRFLDVSEDFERVEVGDSKVKLDEHDLLWLDSTLSNSPEIRKTRPRRHQAGYRHMCRFQTSTVLQLPAFQQMRYLLHLDSDATFRCEGSRSLDPFKEMARRDYVYGLFEVGLEDPGCTIGWSNFLKEWVLLNDLELPNPAAALSTAGKNISQLDTSNDTEKMVEVSLDSLSLTWGTAWEVLDLDFFTSAEVMHFTKRVEGTLGHYRYLWGDHLIRAYQVLLYAPLERVRCFDSDELPGSHGCSGDNQFDSEDAEGEWHNVYGVVDDISCPHLWIESGLKGVEWLGGPGSGTSPTACLKLCNQRPHCQGFDFVYRESSQTADCVLRSGRAEDEECNVGGVEGAAMEPWLQIGGTNLVTKVGAANRYELIEKIVERQMNCSEWREELAEKIRKAEITSLQDLP</sequence>
<proteinExistence type="inferred from homology"/>
<evidence type="ECO:0000313" key="5">
    <source>
        <dbReference type="EMBL" id="CAL1134209.1"/>
    </source>
</evidence>
<dbReference type="GO" id="GO:0006487">
    <property type="term" value="P:protein N-linked glycosylation"/>
    <property type="evidence" value="ECO:0007669"/>
    <property type="project" value="TreeGrafter"/>
</dbReference>
<dbReference type="InterPro" id="IPR029044">
    <property type="entry name" value="Nucleotide-diphossugar_trans"/>
</dbReference>
<dbReference type="Proteomes" id="UP001152797">
    <property type="component" value="Unassembled WGS sequence"/>
</dbReference>
<keyword evidence="7" id="KW-1185">Reference proteome</keyword>
<dbReference type="SUPFAM" id="SSF53448">
    <property type="entry name" value="Nucleotide-diphospho-sugar transferases"/>
    <property type="match status" value="1"/>
</dbReference>
<dbReference type="EMBL" id="CAMXCT010000590">
    <property type="protein sequence ID" value="CAI3980834.1"/>
    <property type="molecule type" value="Genomic_DNA"/>
</dbReference>
<dbReference type="GO" id="GO:0005794">
    <property type="term" value="C:Golgi apparatus"/>
    <property type="evidence" value="ECO:0007669"/>
    <property type="project" value="TreeGrafter"/>
</dbReference>
<dbReference type="Gene3D" id="3.50.4.10">
    <property type="entry name" value="Hepatocyte Growth Factor"/>
    <property type="match status" value="1"/>
</dbReference>
<dbReference type="EMBL" id="CAMXCT020000590">
    <property type="protein sequence ID" value="CAL1134209.1"/>
    <property type="molecule type" value="Genomic_DNA"/>
</dbReference>
<feature type="signal peptide" evidence="3">
    <location>
        <begin position="1"/>
        <end position="15"/>
    </location>
</feature>
<accession>A0A9P1BWM9</accession>
<gene>
    <name evidence="4" type="ORF">C1SCF055_LOCUS8683</name>
</gene>
<evidence type="ECO:0000313" key="4">
    <source>
        <dbReference type="EMBL" id="CAI3980834.1"/>
    </source>
</evidence>
<dbReference type="Pfam" id="PF01793">
    <property type="entry name" value="Glyco_transf_15"/>
    <property type="match status" value="1"/>
</dbReference>
<dbReference type="GO" id="GO:0016020">
    <property type="term" value="C:membrane"/>
    <property type="evidence" value="ECO:0007669"/>
    <property type="project" value="InterPro"/>
</dbReference>
<feature type="chain" id="PRO_5043269875" evidence="3">
    <location>
        <begin position="16"/>
        <end position="658"/>
    </location>
</feature>
<evidence type="ECO:0000256" key="3">
    <source>
        <dbReference type="SAM" id="SignalP"/>
    </source>
</evidence>
<dbReference type="PANTHER" id="PTHR31121">
    <property type="entry name" value="ALPHA-1,2 MANNOSYLTRANSFERASE KTR1"/>
    <property type="match status" value="1"/>
</dbReference>
<dbReference type="EMBL" id="CAMXCT030000590">
    <property type="protein sequence ID" value="CAL4768146.1"/>
    <property type="molecule type" value="Genomic_DNA"/>
</dbReference>